<reference evidence="2" key="1">
    <citation type="journal article" date="2012" name="PLoS ONE">
        <title>Gene sets for utilization of primary and secondary nutrition supplies in the distal gut of endangered iberian lynx.</title>
        <authorList>
            <person name="Alcaide M."/>
            <person name="Messina E."/>
            <person name="Richter M."/>
            <person name="Bargiela R."/>
            <person name="Peplies J."/>
            <person name="Huws S.A."/>
            <person name="Newbold C.J."/>
            <person name="Golyshin P.N."/>
            <person name="Simon M.A."/>
            <person name="Lopez G."/>
            <person name="Yakimov M.M."/>
            <person name="Ferrer M."/>
        </authorList>
    </citation>
    <scope>NUCLEOTIDE SEQUENCE</scope>
</reference>
<feature type="domain" description="Pyrrolo-quinoline quinone repeat" evidence="1">
    <location>
        <begin position="2"/>
        <end position="61"/>
    </location>
</feature>
<sequence>MCASAYQGGVLCMGSMNARPVWEAKVSAVTGPVSDAQKIYVVDEEGLIHAYNRFNGREAWVNTDFKYREVSQPIRVGATLAVADLDGVVSLLNPSNGLVVGRTELDGAVRAPAAQFGYGAVFQTAKGEVAYVLQESLED</sequence>
<dbReference type="InterPro" id="IPR015943">
    <property type="entry name" value="WD40/YVTN_repeat-like_dom_sf"/>
</dbReference>
<dbReference type="AlphaFoldDB" id="J9G5Y3"/>
<dbReference type="EMBL" id="AMCI01002475">
    <property type="protein sequence ID" value="EJX02612.1"/>
    <property type="molecule type" value="Genomic_DNA"/>
</dbReference>
<proteinExistence type="predicted"/>
<dbReference type="InterPro" id="IPR002372">
    <property type="entry name" value="PQQ_rpt_dom"/>
</dbReference>
<comment type="caution">
    <text evidence="2">The sequence shown here is derived from an EMBL/GenBank/DDBJ whole genome shotgun (WGS) entry which is preliminary data.</text>
</comment>
<organism evidence="2">
    <name type="scientific">gut metagenome</name>
    <dbReference type="NCBI Taxonomy" id="749906"/>
    <lineage>
        <taxon>unclassified sequences</taxon>
        <taxon>metagenomes</taxon>
        <taxon>organismal metagenomes</taxon>
    </lineage>
</organism>
<dbReference type="SUPFAM" id="SSF50998">
    <property type="entry name" value="Quinoprotein alcohol dehydrogenase-like"/>
    <property type="match status" value="1"/>
</dbReference>
<evidence type="ECO:0000259" key="1">
    <source>
        <dbReference type="Pfam" id="PF13360"/>
    </source>
</evidence>
<name>J9G5Y3_9ZZZZ</name>
<dbReference type="Pfam" id="PF13360">
    <property type="entry name" value="PQQ_2"/>
    <property type="match status" value="1"/>
</dbReference>
<protein>
    <submittedName>
        <fullName evidence="2">Pyrrolo-quinoline quinone</fullName>
    </submittedName>
</protein>
<accession>J9G5Y3</accession>
<dbReference type="Gene3D" id="2.130.10.10">
    <property type="entry name" value="YVTN repeat-like/Quinoprotein amine dehydrogenase"/>
    <property type="match status" value="1"/>
</dbReference>
<gene>
    <name evidence="2" type="ORF">EVA_09283</name>
</gene>
<dbReference type="InterPro" id="IPR011047">
    <property type="entry name" value="Quinoprotein_ADH-like_sf"/>
</dbReference>
<evidence type="ECO:0000313" key="2">
    <source>
        <dbReference type="EMBL" id="EJX02612.1"/>
    </source>
</evidence>